<protein>
    <submittedName>
        <fullName evidence="1">Uncharacterized protein</fullName>
    </submittedName>
</protein>
<accession>A0AAY5EG13</accession>
<dbReference type="Ensembl" id="ENSEEET00000059336.1">
    <property type="protein sequence ID" value="ENSEEEP00000055946.1"/>
    <property type="gene ID" value="ENSEEEG00000028256.1"/>
</dbReference>
<evidence type="ECO:0000313" key="2">
    <source>
        <dbReference type="Proteomes" id="UP000314983"/>
    </source>
</evidence>
<dbReference type="AlphaFoldDB" id="A0AAY5EG13"/>
<name>A0AAY5EG13_ELEEL</name>
<sequence>MAALSFIFTSGVLRNDLLTPAVRFIPCMTPLLGPSAPMESSDTCLGFTTPDPMAIAMTTYRKSSTQVQTCSDQSELVLFIPDLLLLHVSPREEKSHHSLEELVHELNGERHHISCCKAAYASYICKCSNLLEAHHLYLYHH</sequence>
<organism evidence="1 2">
    <name type="scientific">Electrophorus electricus</name>
    <name type="common">Electric eel</name>
    <name type="synonym">Gymnotus electricus</name>
    <dbReference type="NCBI Taxonomy" id="8005"/>
    <lineage>
        <taxon>Eukaryota</taxon>
        <taxon>Metazoa</taxon>
        <taxon>Chordata</taxon>
        <taxon>Craniata</taxon>
        <taxon>Vertebrata</taxon>
        <taxon>Euteleostomi</taxon>
        <taxon>Actinopterygii</taxon>
        <taxon>Neopterygii</taxon>
        <taxon>Teleostei</taxon>
        <taxon>Ostariophysi</taxon>
        <taxon>Gymnotiformes</taxon>
        <taxon>Gymnotoidei</taxon>
        <taxon>Gymnotidae</taxon>
        <taxon>Electrophorus</taxon>
    </lineage>
</organism>
<reference evidence="1 2" key="1">
    <citation type="submission" date="2020-05" db="EMBL/GenBank/DDBJ databases">
        <title>Electrophorus electricus (electric eel) genome, fEleEle1, primary haplotype.</title>
        <authorList>
            <person name="Myers G."/>
            <person name="Meyer A."/>
            <person name="Fedrigo O."/>
            <person name="Formenti G."/>
            <person name="Rhie A."/>
            <person name="Tracey A."/>
            <person name="Sims Y."/>
            <person name="Jarvis E.D."/>
        </authorList>
    </citation>
    <scope>NUCLEOTIDE SEQUENCE [LARGE SCALE GENOMIC DNA]</scope>
</reference>
<evidence type="ECO:0000313" key="1">
    <source>
        <dbReference type="Ensembl" id="ENSEEEP00000055946.1"/>
    </source>
</evidence>
<dbReference type="Proteomes" id="UP000314983">
    <property type="component" value="Chromosome 15"/>
</dbReference>
<reference evidence="1" key="3">
    <citation type="submission" date="2025-09" db="UniProtKB">
        <authorList>
            <consortium name="Ensembl"/>
        </authorList>
    </citation>
    <scope>IDENTIFICATION</scope>
</reference>
<keyword evidence="2" id="KW-1185">Reference proteome</keyword>
<dbReference type="GeneTree" id="ENSGT00940000177065"/>
<reference evidence="1" key="2">
    <citation type="submission" date="2025-08" db="UniProtKB">
        <authorList>
            <consortium name="Ensembl"/>
        </authorList>
    </citation>
    <scope>IDENTIFICATION</scope>
</reference>
<proteinExistence type="predicted"/>